<proteinExistence type="predicted"/>
<dbReference type="InterPro" id="IPR008978">
    <property type="entry name" value="HSP20-like_chaperone"/>
</dbReference>
<keyword evidence="2" id="KW-1185">Reference proteome</keyword>
<name>A0A8T2IT51_9PIPI</name>
<gene>
    <name evidence="1" type="ORF">GDO86_012515</name>
</gene>
<dbReference type="Gene3D" id="2.60.40.790">
    <property type="match status" value="1"/>
</dbReference>
<evidence type="ECO:0000313" key="1">
    <source>
        <dbReference type="EMBL" id="KAG8434168.1"/>
    </source>
</evidence>
<reference evidence="1" key="1">
    <citation type="thesis" date="2020" institute="ProQuest LLC" country="789 East Eisenhower Parkway, Ann Arbor, MI, USA">
        <title>Comparative Genomics and Chromosome Evolution.</title>
        <authorList>
            <person name="Mudd A.B."/>
        </authorList>
    </citation>
    <scope>NUCLEOTIDE SEQUENCE</scope>
    <source>
        <strain evidence="1">Female2</strain>
        <tissue evidence="1">Blood</tissue>
    </source>
</reference>
<organism evidence="1 2">
    <name type="scientific">Hymenochirus boettgeri</name>
    <name type="common">Congo dwarf clawed frog</name>
    <dbReference type="NCBI Taxonomy" id="247094"/>
    <lineage>
        <taxon>Eukaryota</taxon>
        <taxon>Metazoa</taxon>
        <taxon>Chordata</taxon>
        <taxon>Craniata</taxon>
        <taxon>Vertebrata</taxon>
        <taxon>Euteleostomi</taxon>
        <taxon>Amphibia</taxon>
        <taxon>Batrachia</taxon>
        <taxon>Anura</taxon>
        <taxon>Pipoidea</taxon>
        <taxon>Pipidae</taxon>
        <taxon>Pipinae</taxon>
        <taxon>Hymenochirus</taxon>
    </lineage>
</organism>
<comment type="caution">
    <text evidence="1">The sequence shown here is derived from an EMBL/GenBank/DDBJ whole genome shotgun (WGS) entry which is preliminary data.</text>
</comment>
<dbReference type="AlphaFoldDB" id="A0A8T2IT51"/>
<dbReference type="EMBL" id="JAACNH010000008">
    <property type="protein sequence ID" value="KAG8434168.1"/>
    <property type="molecule type" value="Genomic_DNA"/>
</dbReference>
<dbReference type="Proteomes" id="UP000812440">
    <property type="component" value="Chromosome 7"/>
</dbReference>
<evidence type="ECO:0000313" key="2">
    <source>
        <dbReference type="Proteomes" id="UP000812440"/>
    </source>
</evidence>
<sequence>MRNDMERRMQHVNQAYRILTQDMDMRRIDENRRCSIKTTEGTSDSSDTDGKENFQLTLDVGHFSPDELTVKTGKETDCDWKT</sequence>
<accession>A0A8T2IT51</accession>
<protein>
    <submittedName>
        <fullName evidence="1">Uncharacterized protein</fullName>
    </submittedName>
</protein>